<accession>W8VF96</accession>
<comment type="subcellular location">
    <subcellularLocation>
        <location evidence="2">Bacterial microcompartment</location>
    </subcellularLocation>
</comment>
<dbReference type="Pfam" id="PF03319">
    <property type="entry name" value="EutN_CcmL"/>
    <property type="match status" value="1"/>
</dbReference>
<name>W8VF96_KLEPN</name>
<dbReference type="CDD" id="cd01614">
    <property type="entry name" value="EutN_CcmL"/>
    <property type="match status" value="1"/>
</dbReference>
<dbReference type="HOGENOM" id="CLU_148498_0_1_6"/>
<dbReference type="KEGG" id="kps:KPNJ2_01516"/>
<organism evidence="4 5">
    <name type="scientific">Klebsiella pneumoniae 30684/NJST258_2</name>
    <dbReference type="NCBI Taxonomy" id="1420013"/>
    <lineage>
        <taxon>Bacteria</taxon>
        <taxon>Pseudomonadati</taxon>
        <taxon>Pseudomonadota</taxon>
        <taxon>Gammaproteobacteria</taxon>
        <taxon>Enterobacterales</taxon>
        <taxon>Enterobacteriaceae</taxon>
        <taxon>Klebsiella/Raoultella group</taxon>
        <taxon>Klebsiella</taxon>
        <taxon>Klebsiella pneumoniae complex</taxon>
    </lineage>
</organism>
<dbReference type="PROSITE" id="PS51932">
    <property type="entry name" value="BMV"/>
    <property type="match status" value="1"/>
</dbReference>
<dbReference type="PANTHER" id="PTHR36539:SF1">
    <property type="entry name" value="BACTERIAL MICROCOMPARTMENT SHELL VERTEX PROTEIN EUTN"/>
    <property type="match status" value="1"/>
</dbReference>
<evidence type="ECO:0000313" key="5">
    <source>
        <dbReference type="Proteomes" id="UP000019586"/>
    </source>
</evidence>
<dbReference type="InterPro" id="IPR036677">
    <property type="entry name" value="EutN_CcmL_sf"/>
</dbReference>
<evidence type="ECO:0000313" key="4">
    <source>
        <dbReference type="EMBL" id="AHM78296.1"/>
    </source>
</evidence>
<proteinExistence type="inferred from homology"/>
<dbReference type="InterPro" id="IPR004992">
    <property type="entry name" value="EutN_CcmL"/>
</dbReference>
<dbReference type="PATRIC" id="fig|1420013.3.peg.1450"/>
<dbReference type="Proteomes" id="UP000019586">
    <property type="component" value="Chromosome"/>
</dbReference>
<dbReference type="EMBL" id="CP006918">
    <property type="protein sequence ID" value="AHM78296.1"/>
    <property type="molecule type" value="Genomic_DNA"/>
</dbReference>
<dbReference type="AlphaFoldDB" id="W8VF96"/>
<gene>
    <name evidence="4" type="ORF">KPNJ2_01516</name>
</gene>
<dbReference type="GO" id="GO:0031469">
    <property type="term" value="C:bacterial microcompartment"/>
    <property type="evidence" value="ECO:0007669"/>
    <property type="project" value="UniProtKB-SubCell"/>
</dbReference>
<keyword evidence="3" id="KW-1283">Bacterial microcompartment</keyword>
<comment type="similarity">
    <text evidence="1">Belongs to the CcmL/EutN family.</text>
</comment>
<evidence type="ECO:0000256" key="2">
    <source>
        <dbReference type="ARBA" id="ARBA00024322"/>
    </source>
</evidence>
<evidence type="ECO:0000256" key="3">
    <source>
        <dbReference type="ARBA" id="ARBA00024446"/>
    </source>
</evidence>
<dbReference type="Gene3D" id="2.40.50.220">
    <property type="entry name" value="EutN/Ccml"/>
    <property type="match status" value="1"/>
</dbReference>
<protein>
    <recommendedName>
        <fullName evidence="6">Ethanolamine utilization protein eutN</fullName>
    </recommendedName>
</protein>
<dbReference type="SUPFAM" id="SSF159133">
    <property type="entry name" value="EutN/CcmL-like"/>
    <property type="match status" value="1"/>
</dbReference>
<dbReference type="PANTHER" id="PTHR36539">
    <property type="entry name" value="ETHANOLAMINE UTILIZATION PROTEIN EUTN"/>
    <property type="match status" value="1"/>
</dbReference>
<evidence type="ECO:0008006" key="6">
    <source>
        <dbReference type="Google" id="ProtNLM"/>
    </source>
</evidence>
<sequence>MNAGWRCAFPACTSHAETDMKLAVVTGYVVCTVRHEGLAHDKLLMVEMLNARGEPDGQCAVAIDSIGAGCGEWVLLVSGSSARQAHAHGASPVDLCVIGIVDEAAADGQVLFHK</sequence>
<dbReference type="NCBIfam" id="NF011992">
    <property type="entry name" value="PRK15448.1"/>
    <property type="match status" value="1"/>
</dbReference>
<reference evidence="4 5" key="1">
    <citation type="journal article" date="2014" name="Proc. Natl. Acad. Sci. U.S.A.">
        <title>Molecular dissection of the evolution of carbapenem-resistant multilocus sequence type 258 Klebsiella pneumoniae.</title>
        <authorList>
            <person name="Deleo F.R."/>
            <person name="Chen L."/>
            <person name="Porcella S.F."/>
            <person name="Martens C.A."/>
            <person name="Kobayashi S.D."/>
            <person name="Porter A.R."/>
            <person name="Chavda K.D."/>
            <person name="Jacobs M.R."/>
            <person name="Mathema B."/>
            <person name="Olsen R.J."/>
            <person name="Bonomo R.A."/>
            <person name="Musser J.M."/>
            <person name="Kreiswirth B.N."/>
        </authorList>
    </citation>
    <scope>NUCLEOTIDE SEQUENCE [LARGE SCALE GENOMIC DNA]</scope>
    <source>
        <strain evidence="4">30684/NJST258_2</strain>
    </source>
</reference>
<evidence type="ECO:0000256" key="1">
    <source>
        <dbReference type="ARBA" id="ARBA00023608"/>
    </source>
</evidence>